<dbReference type="HOGENOM" id="CLU_3349392_0_0_11"/>
<proteinExistence type="predicted"/>
<feature type="compositionally biased region" description="Basic and acidic residues" evidence="1">
    <location>
        <begin position="26"/>
        <end position="37"/>
    </location>
</feature>
<protein>
    <submittedName>
        <fullName evidence="2">Uncharacterized protein</fullName>
    </submittedName>
</protein>
<dbReference type="AlphaFoldDB" id="C9ZAX5"/>
<evidence type="ECO:0000256" key="1">
    <source>
        <dbReference type="SAM" id="MobiDB-lite"/>
    </source>
</evidence>
<evidence type="ECO:0000313" key="3">
    <source>
        <dbReference type="Proteomes" id="UP000001444"/>
    </source>
</evidence>
<evidence type="ECO:0000313" key="2">
    <source>
        <dbReference type="EMBL" id="CBG73273.1"/>
    </source>
</evidence>
<name>C9ZAX5_STRSW</name>
<accession>C9ZAX5</accession>
<reference evidence="2 3" key="1">
    <citation type="journal article" date="2010" name="Mol. Plant Microbe Interact.">
        <title>Streptomyces scabies 87-22 contains a coronafacic acid-like biosynthetic cluster that contributes to plant-microbe interactions.</title>
        <authorList>
            <person name="Bignell D.R."/>
            <person name="Seipke R.F."/>
            <person name="Huguet-Tapia J.C."/>
            <person name="Chambers A.H."/>
            <person name="Parry R.J."/>
            <person name="Loria R."/>
        </authorList>
    </citation>
    <scope>NUCLEOTIDE SEQUENCE [LARGE SCALE GENOMIC DNA]</scope>
    <source>
        <strain evidence="2 3">87.22</strain>
    </source>
</reference>
<gene>
    <name evidence="2" type="ordered locus">SCAB_62571</name>
</gene>
<feature type="region of interest" description="Disordered" evidence="1">
    <location>
        <begin position="1"/>
        <end position="37"/>
    </location>
</feature>
<keyword evidence="3" id="KW-1185">Reference proteome</keyword>
<dbReference type="KEGG" id="scb:SCAB_62571"/>
<sequence length="37" mass="4113">MEASAMKAEIQSEATSLRDAWTSGAARRDLGPRKYRT</sequence>
<dbReference type="STRING" id="680198.SCAB_62571"/>
<dbReference type="Proteomes" id="UP000001444">
    <property type="component" value="Chromosome"/>
</dbReference>
<organism evidence="2 3">
    <name type="scientific">Streptomyces scabiei (strain 87.22)</name>
    <dbReference type="NCBI Taxonomy" id="680198"/>
    <lineage>
        <taxon>Bacteria</taxon>
        <taxon>Bacillati</taxon>
        <taxon>Actinomycetota</taxon>
        <taxon>Actinomycetes</taxon>
        <taxon>Kitasatosporales</taxon>
        <taxon>Streptomycetaceae</taxon>
        <taxon>Streptomyces</taxon>
    </lineage>
</organism>
<dbReference type="EMBL" id="FN554889">
    <property type="protein sequence ID" value="CBG73273.1"/>
    <property type="molecule type" value="Genomic_DNA"/>
</dbReference>